<accession>I6NDQ7</accession>
<gene>
    <name evidence="1" type="ordered locus">Ecym_5449</name>
</gene>
<reference evidence="1 2" key="1">
    <citation type="journal article" date="2011" name="G3 (Bethesda)">
        <title>Genome evolution in the Eremothecium clade of the Saccharomyces complex revealed by comparative genomics.</title>
        <authorList>
            <person name="Wendland J."/>
            <person name="Walther A."/>
        </authorList>
    </citation>
    <scope>NUCLEOTIDE SEQUENCE [LARGE SCALE GENOMIC DNA]</scope>
    <source>
        <strain evidence="2">CBS 270.75 / DBVPG 7215 / KCTC 17166 / NRRL Y-17582</strain>
    </source>
</reference>
<dbReference type="RefSeq" id="XP_003647016.1">
    <property type="nucleotide sequence ID" value="XM_003646968.1"/>
</dbReference>
<proteinExistence type="predicted"/>
<organism evidence="1 2">
    <name type="scientific">Eremothecium cymbalariae (strain CBS 270.75 / DBVPG 7215 / KCTC 17166 / NRRL Y-17582)</name>
    <name type="common">Yeast</name>
    <dbReference type="NCBI Taxonomy" id="931890"/>
    <lineage>
        <taxon>Eukaryota</taxon>
        <taxon>Fungi</taxon>
        <taxon>Dikarya</taxon>
        <taxon>Ascomycota</taxon>
        <taxon>Saccharomycotina</taxon>
        <taxon>Saccharomycetes</taxon>
        <taxon>Saccharomycetales</taxon>
        <taxon>Saccharomycetaceae</taxon>
        <taxon>Eremothecium</taxon>
    </lineage>
</organism>
<sequence length="139" mass="15231">MQDCAGWAGAKFITVAVVVLNLMLGFTTPAQVTLGQNISVIQQRFDEVHNQLTETGSEVSELKVLYYCKAGSDDYDPLFGQSGADGGLHGYETLSFEIDGLNRTAMSYDIVHFDLVNDTLQWYYTEYSDKTTPLIGAGG</sequence>
<evidence type="ECO:0000313" key="2">
    <source>
        <dbReference type="Proteomes" id="UP000006790"/>
    </source>
</evidence>
<keyword evidence="2" id="KW-1185">Reference proteome</keyword>
<name>I6NDQ7_ERECY</name>
<dbReference type="KEGG" id="erc:Ecym_5449"/>
<evidence type="ECO:0000313" key="1">
    <source>
        <dbReference type="EMBL" id="AET40199.1"/>
    </source>
</evidence>
<dbReference type="GeneID" id="11468541"/>
<dbReference type="HOGENOM" id="CLU_1845097_0_0_1"/>
<dbReference type="InParanoid" id="I6NDQ7"/>
<protein>
    <submittedName>
        <fullName evidence="1">Uncharacterized protein</fullName>
    </submittedName>
</protein>
<dbReference type="Proteomes" id="UP000006790">
    <property type="component" value="Chromosome 5"/>
</dbReference>
<dbReference type="AlphaFoldDB" id="I6NDQ7"/>
<dbReference type="EMBL" id="CP002501">
    <property type="protein sequence ID" value="AET40199.1"/>
    <property type="molecule type" value="Genomic_DNA"/>
</dbReference>